<protein>
    <submittedName>
        <fullName evidence="17">TonB-dependent receptor plug domain-containing protein</fullName>
    </submittedName>
</protein>
<evidence type="ECO:0000313" key="17">
    <source>
        <dbReference type="EMBL" id="TXS93331.1"/>
    </source>
</evidence>
<evidence type="ECO:0000256" key="11">
    <source>
        <dbReference type="PROSITE-ProRule" id="PRU01360"/>
    </source>
</evidence>
<evidence type="ECO:0000259" key="16">
    <source>
        <dbReference type="Pfam" id="PF07715"/>
    </source>
</evidence>
<keyword evidence="5 11" id="KW-0812">Transmembrane</keyword>
<evidence type="ECO:0000256" key="2">
    <source>
        <dbReference type="ARBA" id="ARBA00022448"/>
    </source>
</evidence>
<dbReference type="GO" id="GO:0009279">
    <property type="term" value="C:cell outer membrane"/>
    <property type="evidence" value="ECO:0007669"/>
    <property type="project" value="UniProtKB-SubCell"/>
</dbReference>
<evidence type="ECO:0000256" key="12">
    <source>
        <dbReference type="PROSITE-ProRule" id="PRU10143"/>
    </source>
</evidence>
<keyword evidence="17" id="KW-0675">Receptor</keyword>
<evidence type="ECO:0000256" key="6">
    <source>
        <dbReference type="ARBA" id="ARBA00023004"/>
    </source>
</evidence>
<feature type="chain" id="PRO_5022729437" evidence="14">
    <location>
        <begin position="36"/>
        <end position="822"/>
    </location>
</feature>
<comment type="caution">
    <text evidence="17">The sequence shown here is derived from an EMBL/GenBank/DDBJ whole genome shotgun (WGS) entry which is preliminary data.</text>
</comment>
<dbReference type="PROSITE" id="PS00430">
    <property type="entry name" value="TONB_DEPENDENT_REC_1"/>
    <property type="match status" value="1"/>
</dbReference>
<keyword evidence="14" id="KW-0732">Signal</keyword>
<dbReference type="PROSITE" id="PS52016">
    <property type="entry name" value="TONB_DEPENDENT_REC_3"/>
    <property type="match status" value="1"/>
</dbReference>
<keyword evidence="9 11" id="KW-0472">Membrane</keyword>
<dbReference type="InterPro" id="IPR000531">
    <property type="entry name" value="Beta-barrel_TonB"/>
</dbReference>
<feature type="short sequence motif" description="TonB box" evidence="12">
    <location>
        <begin position="45"/>
        <end position="51"/>
    </location>
</feature>
<evidence type="ECO:0000256" key="10">
    <source>
        <dbReference type="ARBA" id="ARBA00023237"/>
    </source>
</evidence>
<dbReference type="SUPFAM" id="SSF56935">
    <property type="entry name" value="Porins"/>
    <property type="match status" value="1"/>
</dbReference>
<evidence type="ECO:0000256" key="8">
    <source>
        <dbReference type="ARBA" id="ARBA00023077"/>
    </source>
</evidence>
<dbReference type="InterPro" id="IPR010916">
    <property type="entry name" value="TonB_box_CS"/>
</dbReference>
<dbReference type="Pfam" id="PF00593">
    <property type="entry name" value="TonB_dep_Rec_b-barrel"/>
    <property type="match status" value="1"/>
</dbReference>
<keyword evidence="3 11" id="KW-1134">Transmembrane beta strand</keyword>
<dbReference type="Proteomes" id="UP000321933">
    <property type="component" value="Unassembled WGS sequence"/>
</dbReference>
<reference evidence="17 18" key="1">
    <citation type="submission" date="2019-08" db="EMBL/GenBank/DDBJ databases">
        <title>Parahaliea maris sp. nov., isolated from the surface seawater.</title>
        <authorList>
            <person name="Liu Y."/>
        </authorList>
    </citation>
    <scope>NUCLEOTIDE SEQUENCE [LARGE SCALE GENOMIC DNA]</scope>
    <source>
        <strain evidence="17 18">S2-26</strain>
    </source>
</reference>
<organism evidence="17 18">
    <name type="scientific">Parahaliea aestuarii</name>
    <dbReference type="NCBI Taxonomy" id="1852021"/>
    <lineage>
        <taxon>Bacteria</taxon>
        <taxon>Pseudomonadati</taxon>
        <taxon>Pseudomonadota</taxon>
        <taxon>Gammaproteobacteria</taxon>
        <taxon>Cellvibrionales</taxon>
        <taxon>Halieaceae</taxon>
        <taxon>Parahaliea</taxon>
    </lineage>
</organism>
<keyword evidence="10 11" id="KW-0998">Cell outer membrane</keyword>
<dbReference type="GO" id="GO:0006826">
    <property type="term" value="P:iron ion transport"/>
    <property type="evidence" value="ECO:0007669"/>
    <property type="project" value="UniProtKB-KW"/>
</dbReference>
<keyword evidence="8 12" id="KW-0798">TonB box</keyword>
<dbReference type="AlphaFoldDB" id="A0A5C9A1V2"/>
<keyword evidence="18" id="KW-1185">Reference proteome</keyword>
<accession>A0A5C9A1V2</accession>
<evidence type="ECO:0000256" key="5">
    <source>
        <dbReference type="ARBA" id="ARBA00022692"/>
    </source>
</evidence>
<feature type="signal peptide" evidence="14">
    <location>
        <begin position="1"/>
        <end position="35"/>
    </location>
</feature>
<gene>
    <name evidence="17" type="ORF">FVW59_05690</name>
</gene>
<feature type="domain" description="TonB-dependent receptor plug" evidence="16">
    <location>
        <begin position="58"/>
        <end position="163"/>
    </location>
</feature>
<evidence type="ECO:0000259" key="15">
    <source>
        <dbReference type="Pfam" id="PF00593"/>
    </source>
</evidence>
<keyword evidence="2 11" id="KW-0813">Transport</keyword>
<dbReference type="PANTHER" id="PTHR32552">
    <property type="entry name" value="FERRICHROME IRON RECEPTOR-RELATED"/>
    <property type="match status" value="1"/>
</dbReference>
<proteinExistence type="inferred from homology"/>
<evidence type="ECO:0000256" key="13">
    <source>
        <dbReference type="RuleBase" id="RU003357"/>
    </source>
</evidence>
<name>A0A5C9A1V2_9GAMM</name>
<keyword evidence="4" id="KW-0410">Iron transport</keyword>
<dbReference type="InterPro" id="IPR036942">
    <property type="entry name" value="Beta-barrel_TonB_sf"/>
</dbReference>
<dbReference type="RefSeq" id="WP_148063267.1">
    <property type="nucleotide sequence ID" value="NZ_VRYZ01000002.1"/>
</dbReference>
<evidence type="ECO:0000256" key="4">
    <source>
        <dbReference type="ARBA" id="ARBA00022496"/>
    </source>
</evidence>
<keyword evidence="6" id="KW-0408">Iron</keyword>
<dbReference type="PANTHER" id="PTHR32552:SF81">
    <property type="entry name" value="TONB-DEPENDENT OUTER MEMBRANE RECEPTOR"/>
    <property type="match status" value="1"/>
</dbReference>
<dbReference type="OrthoDB" id="7051185at2"/>
<dbReference type="Pfam" id="PF07715">
    <property type="entry name" value="Plug"/>
    <property type="match status" value="1"/>
</dbReference>
<dbReference type="Gene3D" id="2.40.170.20">
    <property type="entry name" value="TonB-dependent receptor, beta-barrel domain"/>
    <property type="match status" value="1"/>
</dbReference>
<evidence type="ECO:0000256" key="1">
    <source>
        <dbReference type="ARBA" id="ARBA00004571"/>
    </source>
</evidence>
<evidence type="ECO:0000256" key="14">
    <source>
        <dbReference type="SAM" id="SignalP"/>
    </source>
</evidence>
<keyword evidence="7" id="KW-0406">Ion transport</keyword>
<comment type="similarity">
    <text evidence="11 13">Belongs to the TonB-dependent receptor family.</text>
</comment>
<dbReference type="EMBL" id="VRYZ01000002">
    <property type="protein sequence ID" value="TXS93331.1"/>
    <property type="molecule type" value="Genomic_DNA"/>
</dbReference>
<evidence type="ECO:0000256" key="9">
    <source>
        <dbReference type="ARBA" id="ARBA00023136"/>
    </source>
</evidence>
<evidence type="ECO:0000313" key="18">
    <source>
        <dbReference type="Proteomes" id="UP000321933"/>
    </source>
</evidence>
<sequence>MNATHPGKSVPARQHTLARAIALLAMPLGSAAVQAQGDEVLPLETIIVTAQRYEQSVNDVGMDIQAYQGQRLEQLRIDDVDDLTAVVPSFTVAQSYQGVPTYTLRGVGFNTINMSSTSTVGTYVDEVAYPYPILNAGPMFDMARVEVLKGPQGTLFGRNTTAGLINLVTNKPTEEFEAMVGAEVGNYDTFNQEAMISGPLFDRLQARLSIRNEDSNEGWQEAMDSRETLGEIHRTGVRAALAFQPTDTLGIDVSYNGWRDNSDTLAAQAIGFTPATTPGGGGQPSLFNEPGLADYIANNRPRNSQDANWVSATKRGTDLGIGAGLGGNLEHDSSLDAYKLNIDWEINDDLRLVALTGYQDFERQSLSDWSGAPFEILVQDAYGDIESLSQELRLEGSTENTRWMVGAYYAKDEVLDANRTLLGDNANSNMISVITSTLLGTPFNSFGYTVQDALESFRTYRDSATIDSTTKSVFASVDWDLADSLTLTTGIRYSEDEQDYNGCSSDVDGSMLPNVNVTNRALFLQSYGAFVAPIGANDCNTFNPEILSFGSVESELDEDNVAWRVVANWTPTVDSLYYASVSQGTKAGVTPVNAANISTQNAPARQEEILAYELGMKAALFSQRMQFNASVFYYDYSDKQLSVYFADPIYTALSRINNVPDSEAYGLDAEITFAVTNNLTAILGGTLLRTEVQGYQGIDAAGQPADFDGKHFLYSPESAGSLTLIYDRPISDGLGMSLTLNGRYQDESFGNLANDADHRIDSYGLFNATASLYSLNDTWNVSLWGANLTDEYYWKAVASNANTVVRFPGQSLTYGASFTYRF</sequence>
<dbReference type="InterPro" id="IPR039426">
    <property type="entry name" value="TonB-dep_rcpt-like"/>
</dbReference>
<dbReference type="InterPro" id="IPR012910">
    <property type="entry name" value="Plug_dom"/>
</dbReference>
<evidence type="ECO:0000256" key="7">
    <source>
        <dbReference type="ARBA" id="ARBA00023065"/>
    </source>
</evidence>
<evidence type="ECO:0000256" key="3">
    <source>
        <dbReference type="ARBA" id="ARBA00022452"/>
    </source>
</evidence>
<feature type="domain" description="TonB-dependent receptor-like beta-barrel" evidence="15">
    <location>
        <begin position="298"/>
        <end position="788"/>
    </location>
</feature>
<comment type="subcellular location">
    <subcellularLocation>
        <location evidence="1 11">Cell outer membrane</location>
        <topology evidence="1 11">Multi-pass membrane protein</topology>
    </subcellularLocation>
</comment>